<dbReference type="STRING" id="151894.SAMN04488524_1206"/>
<protein>
    <recommendedName>
        <fullName evidence="1">YdhG-like domain-containing protein</fullName>
    </recommendedName>
</protein>
<dbReference type="SUPFAM" id="SSF159888">
    <property type="entry name" value="YdhG-like"/>
    <property type="match status" value="1"/>
</dbReference>
<dbReference type="AlphaFoldDB" id="A0A1W2A3H1"/>
<sequence length="119" mass="13397">MSNKKKVDEFLEKLDHPLKKEMAALRDVIMKVSPEITEDVKWGGPSFYYKGDMATFGPRVKDAAVLVFHKAEGLGAGEVLEPASKGKAYAKFRSMAEVETKSDELQTVVRQWMQLMDKS</sequence>
<evidence type="ECO:0000313" key="2">
    <source>
        <dbReference type="EMBL" id="SMC55215.1"/>
    </source>
</evidence>
<accession>A0A1W2A3H1</accession>
<name>A0A1W2A3H1_9SPHI</name>
<dbReference type="OrthoDB" id="9811812at2"/>
<keyword evidence="3" id="KW-1185">Reference proteome</keyword>
<evidence type="ECO:0000259" key="1">
    <source>
        <dbReference type="Pfam" id="PF08818"/>
    </source>
</evidence>
<dbReference type="Pfam" id="PF08818">
    <property type="entry name" value="DUF1801"/>
    <property type="match status" value="1"/>
</dbReference>
<dbReference type="RefSeq" id="WP_084237467.1">
    <property type="nucleotide sequence ID" value="NZ_FWXT01000001.1"/>
</dbReference>
<dbReference type="Proteomes" id="UP000192756">
    <property type="component" value="Unassembled WGS sequence"/>
</dbReference>
<gene>
    <name evidence="2" type="ORF">SAMN04488524_1206</name>
</gene>
<proteinExistence type="predicted"/>
<reference evidence="3" key="1">
    <citation type="submission" date="2017-04" db="EMBL/GenBank/DDBJ databases">
        <authorList>
            <person name="Varghese N."/>
            <person name="Submissions S."/>
        </authorList>
    </citation>
    <scope>NUCLEOTIDE SEQUENCE [LARGE SCALE GENOMIC DNA]</scope>
    <source>
        <strain evidence="3">DSM 12126</strain>
    </source>
</reference>
<dbReference type="Gene3D" id="3.90.1150.200">
    <property type="match status" value="1"/>
</dbReference>
<evidence type="ECO:0000313" key="3">
    <source>
        <dbReference type="Proteomes" id="UP000192756"/>
    </source>
</evidence>
<organism evidence="2 3">
    <name type="scientific">Pedobacter africanus</name>
    <dbReference type="NCBI Taxonomy" id="151894"/>
    <lineage>
        <taxon>Bacteria</taxon>
        <taxon>Pseudomonadati</taxon>
        <taxon>Bacteroidota</taxon>
        <taxon>Sphingobacteriia</taxon>
        <taxon>Sphingobacteriales</taxon>
        <taxon>Sphingobacteriaceae</taxon>
        <taxon>Pedobacter</taxon>
    </lineage>
</organism>
<feature type="domain" description="YdhG-like" evidence="1">
    <location>
        <begin position="19"/>
        <end position="113"/>
    </location>
</feature>
<dbReference type="InterPro" id="IPR014922">
    <property type="entry name" value="YdhG-like"/>
</dbReference>
<dbReference type="EMBL" id="FWXT01000001">
    <property type="protein sequence ID" value="SMC55215.1"/>
    <property type="molecule type" value="Genomic_DNA"/>
</dbReference>